<dbReference type="Gene3D" id="3.90.78.10">
    <property type="entry name" value="UDP-N-acetylenolpyruvoylglucosamine reductase, C-terminal domain"/>
    <property type="match status" value="1"/>
</dbReference>
<evidence type="ECO:0000256" key="6">
    <source>
        <dbReference type="ARBA" id="ARBA00022618"/>
    </source>
</evidence>
<dbReference type="NCBIfam" id="NF010480">
    <property type="entry name" value="PRK13905.1"/>
    <property type="match status" value="1"/>
</dbReference>
<dbReference type="Gene3D" id="3.30.43.10">
    <property type="entry name" value="Uridine Diphospho-n-acetylenolpyruvylglucosamine Reductase, domain 2"/>
    <property type="match status" value="1"/>
</dbReference>
<sequence>MEEQFYEKLILIIPKERVRLKERMEYHTSLHIGGEADYLVMPTSVEEVKEVVALCKRMNMPYYIMGNGSNLLVSDSGYRGLIVKLGEDYSQIVVNEEKHLITAQAGVLLSKLASVAAKHSLTGFEFASGIPGTLGGAVTMNAGAYDGEMKQCLTLARVLDEEGNVLELSYDKLELGYRTSILQKKNYVLLEAEIQLSIGDQQAIYQKMNDLNSQRREKQPLDQYSAGSTFKRPQGYFAGKLIHDAGLRGYQVGGAAVSEKHCGFVINKDRATAEEFITVVNDVIRIVEEKFGVRLEPEVKFLGEFHNIVV</sequence>
<keyword evidence="11 16" id="KW-0573">Peptidoglycan synthesis</keyword>
<dbReference type="GO" id="GO:0051301">
    <property type="term" value="P:cell division"/>
    <property type="evidence" value="ECO:0007669"/>
    <property type="project" value="UniProtKB-KW"/>
</dbReference>
<dbReference type="GO" id="GO:0009252">
    <property type="term" value="P:peptidoglycan biosynthetic process"/>
    <property type="evidence" value="ECO:0007669"/>
    <property type="project" value="UniProtKB-UniRule"/>
</dbReference>
<evidence type="ECO:0000256" key="12">
    <source>
        <dbReference type="ARBA" id="ARBA00023002"/>
    </source>
</evidence>
<dbReference type="GO" id="GO:0008360">
    <property type="term" value="P:regulation of cell shape"/>
    <property type="evidence" value="ECO:0007669"/>
    <property type="project" value="UniProtKB-KW"/>
</dbReference>
<dbReference type="InterPro" id="IPR006094">
    <property type="entry name" value="Oxid_FAD_bind_N"/>
</dbReference>
<keyword evidence="12 16" id="KW-0560">Oxidoreductase</keyword>
<keyword evidence="5 16" id="KW-0963">Cytoplasm</keyword>
<keyword evidence="9 16" id="KW-0521">NADP</keyword>
<dbReference type="InterPro" id="IPR016169">
    <property type="entry name" value="FAD-bd_PCMH_sub2"/>
</dbReference>
<evidence type="ECO:0000256" key="13">
    <source>
        <dbReference type="ARBA" id="ARBA00023306"/>
    </source>
</evidence>
<evidence type="ECO:0000256" key="7">
    <source>
        <dbReference type="ARBA" id="ARBA00022630"/>
    </source>
</evidence>
<reference evidence="18 19" key="1">
    <citation type="submission" date="2020-07" db="EMBL/GenBank/DDBJ databases">
        <title>Characterization and genome sequencing of isolate MD1, a novel member within the family Lachnospiraceae.</title>
        <authorList>
            <person name="Rettenmaier R."/>
            <person name="Di Bello L."/>
            <person name="Zinser C."/>
            <person name="Scheitz K."/>
            <person name="Liebl W."/>
            <person name="Zverlov V."/>
        </authorList>
    </citation>
    <scope>NUCLEOTIDE SEQUENCE [LARGE SCALE GENOMIC DNA]</scope>
    <source>
        <strain evidence="18 19">MD1</strain>
    </source>
</reference>
<dbReference type="AlphaFoldDB" id="A0A839K2V7"/>
<dbReference type="GO" id="GO:0071555">
    <property type="term" value="P:cell wall organization"/>
    <property type="evidence" value="ECO:0007669"/>
    <property type="project" value="UniProtKB-KW"/>
</dbReference>
<dbReference type="EC" id="1.3.1.98" evidence="16"/>
<keyword evidence="6 16" id="KW-0132">Cell division</keyword>
<dbReference type="GO" id="GO:0071949">
    <property type="term" value="F:FAD binding"/>
    <property type="evidence" value="ECO:0007669"/>
    <property type="project" value="InterPro"/>
</dbReference>
<comment type="function">
    <text evidence="2 16">Cell wall formation.</text>
</comment>
<evidence type="ECO:0000313" key="18">
    <source>
        <dbReference type="EMBL" id="MBB2184174.1"/>
    </source>
</evidence>
<dbReference type="GO" id="GO:0008762">
    <property type="term" value="F:UDP-N-acetylmuramate dehydrogenase activity"/>
    <property type="evidence" value="ECO:0007669"/>
    <property type="project" value="UniProtKB-UniRule"/>
</dbReference>
<keyword evidence="13 16" id="KW-0131">Cell cycle</keyword>
<evidence type="ECO:0000259" key="17">
    <source>
        <dbReference type="PROSITE" id="PS51387"/>
    </source>
</evidence>
<evidence type="ECO:0000256" key="10">
    <source>
        <dbReference type="ARBA" id="ARBA00022960"/>
    </source>
</evidence>
<feature type="active site" evidence="16">
    <location>
        <position position="298"/>
    </location>
</feature>
<dbReference type="EMBL" id="JACEGA010000001">
    <property type="protein sequence ID" value="MBB2184174.1"/>
    <property type="molecule type" value="Genomic_DNA"/>
</dbReference>
<comment type="subcellular location">
    <subcellularLocation>
        <location evidence="3 16">Cytoplasm</location>
    </subcellularLocation>
</comment>
<comment type="caution">
    <text evidence="18">The sequence shown here is derived from an EMBL/GenBank/DDBJ whole genome shotgun (WGS) entry which is preliminary data.</text>
</comment>
<keyword evidence="10 16" id="KW-0133">Cell shape</keyword>
<evidence type="ECO:0000256" key="16">
    <source>
        <dbReference type="HAMAP-Rule" id="MF_00037"/>
    </source>
</evidence>
<feature type="active site" description="Proton donor" evidence="16">
    <location>
        <position position="228"/>
    </location>
</feature>
<protein>
    <recommendedName>
        <fullName evidence="16">UDP-N-acetylenolpyruvoylglucosamine reductase</fullName>
        <ecNumber evidence="16">1.3.1.98</ecNumber>
    </recommendedName>
    <alternativeName>
        <fullName evidence="16">UDP-N-acetylmuramate dehydrogenase</fullName>
    </alternativeName>
</protein>
<feature type="domain" description="FAD-binding PCMH-type" evidence="17">
    <location>
        <begin position="32"/>
        <end position="199"/>
    </location>
</feature>
<evidence type="ECO:0000256" key="3">
    <source>
        <dbReference type="ARBA" id="ARBA00004496"/>
    </source>
</evidence>
<comment type="catalytic activity">
    <reaction evidence="15 16">
        <text>UDP-N-acetyl-alpha-D-muramate + NADP(+) = UDP-N-acetyl-3-O-(1-carboxyvinyl)-alpha-D-glucosamine + NADPH + H(+)</text>
        <dbReference type="Rhea" id="RHEA:12248"/>
        <dbReference type="ChEBI" id="CHEBI:15378"/>
        <dbReference type="ChEBI" id="CHEBI:57783"/>
        <dbReference type="ChEBI" id="CHEBI:58349"/>
        <dbReference type="ChEBI" id="CHEBI:68483"/>
        <dbReference type="ChEBI" id="CHEBI:70757"/>
        <dbReference type="EC" id="1.3.1.98"/>
    </reaction>
</comment>
<comment type="cofactor">
    <cofactor evidence="1 16">
        <name>FAD</name>
        <dbReference type="ChEBI" id="CHEBI:57692"/>
    </cofactor>
</comment>
<keyword evidence="8 16" id="KW-0274">FAD</keyword>
<dbReference type="Pfam" id="PF02873">
    <property type="entry name" value="MurB_C"/>
    <property type="match status" value="1"/>
</dbReference>
<dbReference type="NCBIfam" id="TIGR00179">
    <property type="entry name" value="murB"/>
    <property type="match status" value="1"/>
</dbReference>
<evidence type="ECO:0000256" key="11">
    <source>
        <dbReference type="ARBA" id="ARBA00022984"/>
    </source>
</evidence>
<dbReference type="SUPFAM" id="SSF56194">
    <property type="entry name" value="Uridine diphospho-N-Acetylenolpyruvylglucosamine reductase, MurB, C-terminal domain"/>
    <property type="match status" value="1"/>
</dbReference>
<keyword evidence="14 16" id="KW-0961">Cell wall biogenesis/degradation</keyword>
<dbReference type="InterPro" id="IPR036318">
    <property type="entry name" value="FAD-bd_PCMH-like_sf"/>
</dbReference>
<dbReference type="PROSITE" id="PS51387">
    <property type="entry name" value="FAD_PCMH"/>
    <property type="match status" value="1"/>
</dbReference>
<dbReference type="GO" id="GO:0005829">
    <property type="term" value="C:cytosol"/>
    <property type="evidence" value="ECO:0007669"/>
    <property type="project" value="TreeGrafter"/>
</dbReference>
<dbReference type="InterPro" id="IPR016166">
    <property type="entry name" value="FAD-bd_PCMH"/>
</dbReference>
<dbReference type="InterPro" id="IPR036635">
    <property type="entry name" value="MurB_C_sf"/>
</dbReference>
<comment type="similarity">
    <text evidence="16">Belongs to the MurB family.</text>
</comment>
<dbReference type="Pfam" id="PF01565">
    <property type="entry name" value="FAD_binding_4"/>
    <property type="match status" value="1"/>
</dbReference>
<evidence type="ECO:0000256" key="5">
    <source>
        <dbReference type="ARBA" id="ARBA00022490"/>
    </source>
</evidence>
<accession>A0A839K2V7</accession>
<dbReference type="PANTHER" id="PTHR21071">
    <property type="entry name" value="UDP-N-ACETYLENOLPYRUVOYLGLUCOSAMINE REDUCTASE"/>
    <property type="match status" value="1"/>
</dbReference>
<dbReference type="PANTHER" id="PTHR21071:SF4">
    <property type="entry name" value="UDP-N-ACETYLENOLPYRUVOYLGLUCOSAMINE REDUCTASE"/>
    <property type="match status" value="1"/>
</dbReference>
<evidence type="ECO:0000256" key="9">
    <source>
        <dbReference type="ARBA" id="ARBA00022857"/>
    </source>
</evidence>
<dbReference type="UniPathway" id="UPA00219"/>
<dbReference type="InterPro" id="IPR011601">
    <property type="entry name" value="MurB_C"/>
</dbReference>
<evidence type="ECO:0000256" key="14">
    <source>
        <dbReference type="ARBA" id="ARBA00023316"/>
    </source>
</evidence>
<proteinExistence type="inferred from homology"/>
<keyword evidence="19" id="KW-1185">Reference proteome</keyword>
<dbReference type="InterPro" id="IPR003170">
    <property type="entry name" value="MurB"/>
</dbReference>
<keyword evidence="7 16" id="KW-0285">Flavoprotein</keyword>
<feature type="active site" evidence="16">
    <location>
        <position position="178"/>
    </location>
</feature>
<dbReference type="RefSeq" id="WP_228353768.1">
    <property type="nucleotide sequence ID" value="NZ_JACEGA010000001.1"/>
</dbReference>
<dbReference type="SUPFAM" id="SSF56176">
    <property type="entry name" value="FAD-binding/transporter-associated domain-like"/>
    <property type="match status" value="1"/>
</dbReference>
<gene>
    <name evidence="16 18" type="primary">murB</name>
    <name evidence="18" type="ORF">H0486_14940</name>
</gene>
<comment type="pathway">
    <text evidence="4 16">Cell wall biogenesis; peptidoglycan biosynthesis.</text>
</comment>
<evidence type="ECO:0000256" key="2">
    <source>
        <dbReference type="ARBA" id="ARBA00003921"/>
    </source>
</evidence>
<evidence type="ECO:0000256" key="8">
    <source>
        <dbReference type="ARBA" id="ARBA00022827"/>
    </source>
</evidence>
<dbReference type="InterPro" id="IPR016167">
    <property type="entry name" value="FAD-bd_PCMH_sub1"/>
</dbReference>
<dbReference type="Proteomes" id="UP000574276">
    <property type="component" value="Unassembled WGS sequence"/>
</dbReference>
<dbReference type="HAMAP" id="MF_00037">
    <property type="entry name" value="MurB"/>
    <property type="match status" value="1"/>
</dbReference>
<name>A0A839K2V7_9FIRM</name>
<organism evidence="18 19">
    <name type="scientific">Variimorphobacter saccharofermentans</name>
    <dbReference type="NCBI Taxonomy" id="2755051"/>
    <lineage>
        <taxon>Bacteria</taxon>
        <taxon>Bacillati</taxon>
        <taxon>Bacillota</taxon>
        <taxon>Clostridia</taxon>
        <taxon>Lachnospirales</taxon>
        <taxon>Lachnospiraceae</taxon>
        <taxon>Variimorphobacter</taxon>
    </lineage>
</organism>
<evidence type="ECO:0000256" key="1">
    <source>
        <dbReference type="ARBA" id="ARBA00001974"/>
    </source>
</evidence>
<evidence type="ECO:0000313" key="19">
    <source>
        <dbReference type="Proteomes" id="UP000574276"/>
    </source>
</evidence>
<evidence type="ECO:0000256" key="4">
    <source>
        <dbReference type="ARBA" id="ARBA00004752"/>
    </source>
</evidence>
<evidence type="ECO:0000256" key="15">
    <source>
        <dbReference type="ARBA" id="ARBA00048914"/>
    </source>
</evidence>
<dbReference type="Gene3D" id="3.30.465.10">
    <property type="match status" value="1"/>
</dbReference>